<dbReference type="GeneID" id="26796695"/>
<evidence type="ECO:0000313" key="1">
    <source>
        <dbReference type="EMBL" id="AKO61101.1"/>
    </source>
</evidence>
<dbReference type="KEGG" id="vg:26796695"/>
<proteinExistence type="predicted"/>
<dbReference type="RefSeq" id="YP_009225634.1">
    <property type="nucleotide sequence ID" value="NC_029094.1"/>
</dbReference>
<dbReference type="EMBL" id="KR534323">
    <property type="protein sequence ID" value="AKO61101.1"/>
    <property type="molecule type" value="Genomic_DNA"/>
</dbReference>
<dbReference type="OrthoDB" id="28567at10239"/>
<sequence>MIRDNLVEYFNNIKVSNMLTYTMIQDITGLNQSQISNILKHNGKSVSIDIIEKAIMDLGFVICVDIYNLDEVKQ</sequence>
<dbReference type="Proteomes" id="UP000202763">
    <property type="component" value="Segment"/>
</dbReference>
<keyword evidence="2" id="KW-1185">Reference proteome</keyword>
<name>A0A0H4IT78_9CAUD</name>
<protein>
    <submittedName>
        <fullName evidence="1">Uncharacterized protein</fullName>
    </submittedName>
</protein>
<organism evidence="1 2">
    <name type="scientific">Pseudoalteromonas phage H101</name>
    <dbReference type="NCBI Taxonomy" id="1654919"/>
    <lineage>
        <taxon>Viruses</taxon>
        <taxon>Duplodnaviria</taxon>
        <taxon>Heunggongvirae</taxon>
        <taxon>Uroviricota</taxon>
        <taxon>Caudoviricetes</taxon>
        <taxon>Shandongvirus</taxon>
        <taxon>Shandongvirus H101</taxon>
    </lineage>
</organism>
<accession>A0A0H4IT78</accession>
<reference evidence="1 2" key="1">
    <citation type="submission" date="2015-05" db="EMBL/GenBank/DDBJ databases">
        <authorList>
            <person name="Wang D.B."/>
            <person name="Wang M."/>
        </authorList>
    </citation>
    <scope>NUCLEOTIDE SEQUENCE [LARGE SCALE GENOMIC DNA]</scope>
</reference>
<evidence type="ECO:0000313" key="2">
    <source>
        <dbReference type="Proteomes" id="UP000202763"/>
    </source>
</evidence>